<dbReference type="AlphaFoldDB" id="A0A4S4EGJ8"/>
<comment type="caution">
    <text evidence="4">The sequence shown here is derived from an EMBL/GenBank/DDBJ whole genome shotgun (WGS) entry which is preliminary data.</text>
</comment>
<evidence type="ECO:0000313" key="5">
    <source>
        <dbReference type="Proteomes" id="UP000306102"/>
    </source>
</evidence>
<evidence type="ECO:0000256" key="3">
    <source>
        <dbReference type="SAM" id="Phobius"/>
    </source>
</evidence>
<feature type="compositionally biased region" description="Acidic residues" evidence="2">
    <location>
        <begin position="28"/>
        <end position="58"/>
    </location>
</feature>
<feature type="compositionally biased region" description="Polar residues" evidence="2">
    <location>
        <begin position="168"/>
        <end position="177"/>
    </location>
</feature>
<feature type="coiled-coil region" evidence="1">
    <location>
        <begin position="281"/>
        <end position="315"/>
    </location>
</feature>
<reference evidence="4 5" key="1">
    <citation type="journal article" date="2018" name="Proc. Natl. Acad. Sci. U.S.A.">
        <title>Draft genome sequence of Camellia sinensis var. sinensis provides insights into the evolution of the tea genome and tea quality.</title>
        <authorList>
            <person name="Wei C."/>
            <person name="Yang H."/>
            <person name="Wang S."/>
            <person name="Zhao J."/>
            <person name="Liu C."/>
            <person name="Gao L."/>
            <person name="Xia E."/>
            <person name="Lu Y."/>
            <person name="Tai Y."/>
            <person name="She G."/>
            <person name="Sun J."/>
            <person name="Cao H."/>
            <person name="Tong W."/>
            <person name="Gao Q."/>
            <person name="Li Y."/>
            <person name="Deng W."/>
            <person name="Jiang X."/>
            <person name="Wang W."/>
            <person name="Chen Q."/>
            <person name="Zhang S."/>
            <person name="Li H."/>
            <person name="Wu J."/>
            <person name="Wang P."/>
            <person name="Li P."/>
            <person name="Shi C."/>
            <person name="Zheng F."/>
            <person name="Jian J."/>
            <person name="Huang B."/>
            <person name="Shan D."/>
            <person name="Shi M."/>
            <person name="Fang C."/>
            <person name="Yue Y."/>
            <person name="Li F."/>
            <person name="Li D."/>
            <person name="Wei S."/>
            <person name="Han B."/>
            <person name="Jiang C."/>
            <person name="Yin Y."/>
            <person name="Xia T."/>
            <person name="Zhang Z."/>
            <person name="Bennetzen J.L."/>
            <person name="Zhao S."/>
            <person name="Wan X."/>
        </authorList>
    </citation>
    <scope>NUCLEOTIDE SEQUENCE [LARGE SCALE GENOMIC DNA]</scope>
    <source>
        <strain evidence="5">cv. Shuchazao</strain>
        <tissue evidence="4">Leaf</tissue>
    </source>
</reference>
<feature type="transmembrane region" description="Helical" evidence="3">
    <location>
        <begin position="231"/>
        <end position="248"/>
    </location>
</feature>
<keyword evidence="3" id="KW-1133">Transmembrane helix</keyword>
<evidence type="ECO:0000313" key="4">
    <source>
        <dbReference type="EMBL" id="THG15581.1"/>
    </source>
</evidence>
<dbReference type="EMBL" id="SDRB02004624">
    <property type="protein sequence ID" value="THG15581.1"/>
    <property type="molecule type" value="Genomic_DNA"/>
</dbReference>
<accession>A0A4S4EGJ8</accession>
<name>A0A4S4EGJ8_CAMSN</name>
<dbReference type="PANTHER" id="PTHR34564">
    <property type="entry name" value="PEPTIDYL-PROLYL CIS-TRANS ISOMERASE G"/>
    <property type="match status" value="1"/>
</dbReference>
<evidence type="ECO:0000256" key="2">
    <source>
        <dbReference type="SAM" id="MobiDB-lite"/>
    </source>
</evidence>
<protein>
    <submittedName>
        <fullName evidence="4">Uncharacterized protein</fullName>
    </submittedName>
</protein>
<organism evidence="4 5">
    <name type="scientific">Camellia sinensis var. sinensis</name>
    <name type="common">China tea</name>
    <dbReference type="NCBI Taxonomy" id="542762"/>
    <lineage>
        <taxon>Eukaryota</taxon>
        <taxon>Viridiplantae</taxon>
        <taxon>Streptophyta</taxon>
        <taxon>Embryophyta</taxon>
        <taxon>Tracheophyta</taxon>
        <taxon>Spermatophyta</taxon>
        <taxon>Magnoliopsida</taxon>
        <taxon>eudicotyledons</taxon>
        <taxon>Gunneridae</taxon>
        <taxon>Pentapetalae</taxon>
        <taxon>asterids</taxon>
        <taxon>Ericales</taxon>
        <taxon>Theaceae</taxon>
        <taxon>Camellia</taxon>
    </lineage>
</organism>
<keyword evidence="3" id="KW-0472">Membrane</keyword>
<keyword evidence="5" id="KW-1185">Reference proteome</keyword>
<proteinExistence type="predicted"/>
<dbReference type="PANTHER" id="PTHR34564:SF10">
    <property type="entry name" value="HYALURONAN MEDIATED MOTILITY RECEPTOR-LIKE PROTEIN"/>
    <property type="match status" value="1"/>
</dbReference>
<keyword evidence="1" id="KW-0175">Coiled coil</keyword>
<gene>
    <name evidence="4" type="ORF">TEA_009129</name>
</gene>
<evidence type="ECO:0000256" key="1">
    <source>
        <dbReference type="SAM" id="Coils"/>
    </source>
</evidence>
<feature type="region of interest" description="Disordered" evidence="2">
    <location>
        <begin position="27"/>
        <end position="75"/>
    </location>
</feature>
<sequence>MMRKCIMAIGMKEQQIKMSEMMKRDIVAWDEEDSDDPNYIDDGNDDSGSEDENYESDEPGWLNEDLEGPKDDDIFSPRKTVKKIKRQPPSCDQGADEVCMLFVPGLEVPYGTGKLSVPGWRFLYETEKLLVSSLEPTRVSQAFEEFPSMKGYTSVSQPTRVQYNSLEFDNSSSQPTSYGKGKGEPVGGGSVMSRSAWGGNTVLLTIPTRATHALFKQTIASDIALWMPRQFVLVFFLLLVAFTSHFGWNERIVNEVQASPSISQKQRHISKREESVKEKIILSQERSIQKLNELVNSLREQLLHCKDKIEAVNNTSVPPIKKKQFSSFDKTSK</sequence>
<keyword evidence="3" id="KW-0812">Transmembrane</keyword>
<dbReference type="Proteomes" id="UP000306102">
    <property type="component" value="Unassembled WGS sequence"/>
</dbReference>
<feature type="region of interest" description="Disordered" evidence="2">
    <location>
        <begin position="168"/>
        <end position="189"/>
    </location>
</feature>